<dbReference type="EMBL" id="JAWDGP010003315">
    <property type="protein sequence ID" value="KAK3775512.1"/>
    <property type="molecule type" value="Genomic_DNA"/>
</dbReference>
<keyword evidence="2" id="KW-1185">Reference proteome</keyword>
<protein>
    <submittedName>
        <fullName evidence="1">Uncharacterized protein</fullName>
    </submittedName>
</protein>
<dbReference type="Proteomes" id="UP001283361">
    <property type="component" value="Unassembled WGS sequence"/>
</dbReference>
<dbReference type="AlphaFoldDB" id="A0AAE0ZVR4"/>
<gene>
    <name evidence="1" type="ORF">RRG08_041296</name>
</gene>
<reference evidence="1" key="1">
    <citation type="journal article" date="2023" name="G3 (Bethesda)">
        <title>A reference genome for the long-term kleptoplast-retaining sea slug Elysia crispata morphotype clarki.</title>
        <authorList>
            <person name="Eastman K.E."/>
            <person name="Pendleton A.L."/>
            <person name="Shaikh M.A."/>
            <person name="Suttiyut T."/>
            <person name="Ogas R."/>
            <person name="Tomko P."/>
            <person name="Gavelis G."/>
            <person name="Widhalm J.R."/>
            <person name="Wisecaver J.H."/>
        </authorList>
    </citation>
    <scope>NUCLEOTIDE SEQUENCE</scope>
    <source>
        <strain evidence="1">ECLA1</strain>
    </source>
</reference>
<sequence>MIVVAWTVRTMLDREARERPEIRTALIARELTRYTIDIAALSETRMADEKSIAEPKGGYTFLWRGKARDKDRVHVRKTGFSA</sequence>
<comment type="caution">
    <text evidence="1">The sequence shown here is derived from an EMBL/GenBank/DDBJ whole genome shotgun (WGS) entry which is preliminary data.</text>
</comment>
<organism evidence="1 2">
    <name type="scientific">Elysia crispata</name>
    <name type="common">lettuce slug</name>
    <dbReference type="NCBI Taxonomy" id="231223"/>
    <lineage>
        <taxon>Eukaryota</taxon>
        <taxon>Metazoa</taxon>
        <taxon>Spiralia</taxon>
        <taxon>Lophotrochozoa</taxon>
        <taxon>Mollusca</taxon>
        <taxon>Gastropoda</taxon>
        <taxon>Heterobranchia</taxon>
        <taxon>Euthyneura</taxon>
        <taxon>Panpulmonata</taxon>
        <taxon>Sacoglossa</taxon>
        <taxon>Placobranchoidea</taxon>
        <taxon>Plakobranchidae</taxon>
        <taxon>Elysia</taxon>
    </lineage>
</organism>
<evidence type="ECO:0000313" key="1">
    <source>
        <dbReference type="EMBL" id="KAK3775512.1"/>
    </source>
</evidence>
<name>A0AAE0ZVR4_9GAST</name>
<accession>A0AAE0ZVR4</accession>
<proteinExistence type="predicted"/>
<evidence type="ECO:0000313" key="2">
    <source>
        <dbReference type="Proteomes" id="UP001283361"/>
    </source>
</evidence>